<comment type="caution">
    <text evidence="2">The sequence shown here is derived from an EMBL/GenBank/DDBJ whole genome shotgun (WGS) entry which is preliminary data.</text>
</comment>
<dbReference type="InterPro" id="IPR008969">
    <property type="entry name" value="CarboxyPept-like_regulatory"/>
</dbReference>
<protein>
    <submittedName>
        <fullName evidence="2">Carboxypeptidase regulatory-like domain-containing protein</fullName>
    </submittedName>
</protein>
<reference evidence="2 3" key="1">
    <citation type="submission" date="2020-08" db="EMBL/GenBank/DDBJ databases">
        <title>Sphingobacterium sp. DN00404 isolated from aquaculture water.</title>
        <authorList>
            <person name="Zhang M."/>
        </authorList>
    </citation>
    <scope>NUCLEOTIDE SEQUENCE [LARGE SCALE GENOMIC DNA]</scope>
    <source>
        <strain evidence="2 3">KCTC 42746</strain>
    </source>
</reference>
<accession>A0ABR7XLP8</accession>
<feature type="signal peptide" evidence="1">
    <location>
        <begin position="1"/>
        <end position="21"/>
    </location>
</feature>
<proteinExistence type="predicted"/>
<dbReference type="RefSeq" id="WP_190311882.1">
    <property type="nucleotide sequence ID" value="NZ_JACNYL010000001.1"/>
</dbReference>
<name>A0ABR7XLP8_9SPHI</name>
<dbReference type="EMBL" id="JACNYL010000001">
    <property type="protein sequence ID" value="MBD1420078.1"/>
    <property type="molecule type" value="Genomic_DNA"/>
</dbReference>
<dbReference type="Proteomes" id="UP000651112">
    <property type="component" value="Unassembled WGS sequence"/>
</dbReference>
<dbReference type="Gene3D" id="2.60.40.1120">
    <property type="entry name" value="Carboxypeptidase-like, regulatory domain"/>
    <property type="match status" value="1"/>
</dbReference>
<evidence type="ECO:0000256" key="1">
    <source>
        <dbReference type="SAM" id="SignalP"/>
    </source>
</evidence>
<sequence>MKAIKKFLIIGMVLFAILSCSKDGENGNGEPKAEKGYATGKIVDTQGNPIAGAKIYLDNAAFHDSYINGTTDEKGMYKIKVHQGAWVAYANFKKEYNGKTYSIQAYPDNTDALTEDGGVRNFTWKLEGIDPDDDYFYGGRVTVHSANDFWENDEDIELTFTPSGPMIDGSEGKKLVLRYGERYWEKYGYIEDIPVGRYIVTAVLKKSSGEVPLAIQNWYTKGDFLSEFQLDFIPDNSDFRPRTATAIVVGYDPNYIF</sequence>
<dbReference type="SUPFAM" id="SSF49464">
    <property type="entry name" value="Carboxypeptidase regulatory domain-like"/>
    <property type="match status" value="1"/>
</dbReference>
<keyword evidence="1" id="KW-0732">Signal</keyword>
<keyword evidence="3" id="KW-1185">Reference proteome</keyword>
<evidence type="ECO:0000313" key="3">
    <source>
        <dbReference type="Proteomes" id="UP000651112"/>
    </source>
</evidence>
<gene>
    <name evidence="2" type="ORF">H8B21_00710</name>
</gene>
<dbReference type="PROSITE" id="PS51257">
    <property type="entry name" value="PROKAR_LIPOPROTEIN"/>
    <property type="match status" value="1"/>
</dbReference>
<feature type="chain" id="PRO_5047170715" evidence="1">
    <location>
        <begin position="22"/>
        <end position="257"/>
    </location>
</feature>
<organism evidence="2 3">
    <name type="scientific">Sphingobacterium chuzhouense</name>
    <dbReference type="NCBI Taxonomy" id="1742264"/>
    <lineage>
        <taxon>Bacteria</taxon>
        <taxon>Pseudomonadati</taxon>
        <taxon>Bacteroidota</taxon>
        <taxon>Sphingobacteriia</taxon>
        <taxon>Sphingobacteriales</taxon>
        <taxon>Sphingobacteriaceae</taxon>
        <taxon>Sphingobacterium</taxon>
    </lineage>
</organism>
<evidence type="ECO:0000313" key="2">
    <source>
        <dbReference type="EMBL" id="MBD1420078.1"/>
    </source>
</evidence>